<gene>
    <name evidence="1" type="ORF">LCGC14_0608910</name>
</gene>
<dbReference type="AlphaFoldDB" id="A0A0F9UGQ9"/>
<proteinExistence type="predicted"/>
<protein>
    <submittedName>
        <fullName evidence="1">Uncharacterized protein</fullName>
    </submittedName>
</protein>
<dbReference type="EMBL" id="LAZR01001004">
    <property type="protein sequence ID" value="KKN52773.1"/>
    <property type="molecule type" value="Genomic_DNA"/>
</dbReference>
<name>A0A0F9UGQ9_9ZZZZ</name>
<organism evidence="1">
    <name type="scientific">marine sediment metagenome</name>
    <dbReference type="NCBI Taxonomy" id="412755"/>
    <lineage>
        <taxon>unclassified sequences</taxon>
        <taxon>metagenomes</taxon>
        <taxon>ecological metagenomes</taxon>
    </lineage>
</organism>
<evidence type="ECO:0000313" key="1">
    <source>
        <dbReference type="EMBL" id="KKN52773.1"/>
    </source>
</evidence>
<sequence length="93" mass="10591">MKEATCSATEFVCNWCGVILEDGNGASKIDCANCDNNFSIDDEIICCDDELPRSKENPIGADEALHYCNDDCYKEHQEKREQYYKDLAQKKKV</sequence>
<comment type="caution">
    <text evidence="1">The sequence shown here is derived from an EMBL/GenBank/DDBJ whole genome shotgun (WGS) entry which is preliminary data.</text>
</comment>
<reference evidence="1" key="1">
    <citation type="journal article" date="2015" name="Nature">
        <title>Complex archaea that bridge the gap between prokaryotes and eukaryotes.</title>
        <authorList>
            <person name="Spang A."/>
            <person name="Saw J.H."/>
            <person name="Jorgensen S.L."/>
            <person name="Zaremba-Niedzwiedzka K."/>
            <person name="Martijn J."/>
            <person name="Lind A.E."/>
            <person name="van Eijk R."/>
            <person name="Schleper C."/>
            <person name="Guy L."/>
            <person name="Ettema T.J."/>
        </authorList>
    </citation>
    <scope>NUCLEOTIDE SEQUENCE</scope>
</reference>
<accession>A0A0F9UGQ9</accession>